<sequence>MKGQEVTNEQRLRWRPLGYPMHFAGRHKCAFRLATLIERKIVVSTVGMWRPDPEEAPESLVGILPGDDPLLFETYVFLVTGFDRHGIPIIGKELFGRPVHTDSEAYQLHSEQCEKFQRRLNMGQYR</sequence>
<name>A0A8S5UGR0_9CAUD</name>
<protein>
    <submittedName>
        <fullName evidence="1">Uncharacterized protein</fullName>
    </submittedName>
</protein>
<accession>A0A8S5UGR0</accession>
<organism evidence="1">
    <name type="scientific">Myoviridae sp. ctshb19</name>
    <dbReference type="NCBI Taxonomy" id="2825194"/>
    <lineage>
        <taxon>Viruses</taxon>
        <taxon>Duplodnaviria</taxon>
        <taxon>Heunggongvirae</taxon>
        <taxon>Uroviricota</taxon>
        <taxon>Caudoviricetes</taxon>
    </lineage>
</organism>
<evidence type="ECO:0000313" key="1">
    <source>
        <dbReference type="EMBL" id="DAF93566.1"/>
    </source>
</evidence>
<proteinExistence type="predicted"/>
<dbReference type="EMBL" id="BK016086">
    <property type="protein sequence ID" value="DAF93566.1"/>
    <property type="molecule type" value="Genomic_DNA"/>
</dbReference>
<reference evidence="1" key="1">
    <citation type="journal article" date="2021" name="Proc. Natl. Acad. Sci. U.S.A.">
        <title>A Catalog of Tens of Thousands of Viruses from Human Metagenomes Reveals Hidden Associations with Chronic Diseases.</title>
        <authorList>
            <person name="Tisza M.J."/>
            <person name="Buck C.B."/>
        </authorList>
    </citation>
    <scope>NUCLEOTIDE SEQUENCE</scope>
    <source>
        <strain evidence="1">Ctshb19</strain>
    </source>
</reference>